<evidence type="ECO:0000313" key="2">
    <source>
        <dbReference type="Proteomes" id="UP001055072"/>
    </source>
</evidence>
<accession>A0ACB8UJZ4</accession>
<sequence length="170" mass="19674">MSSTILRASRVRLSTHIRAFHLTAPKSDLVGPPDPISNLRPVVYDDAPPLPPSGVRHPYSLKEFTGDTREYQWKILRQELDAYNHAFWTDSNTRFQAAKQTFLSSLPESCSEDDKEHALSDFYKSWLIQEEPRQKEYTAEWQKRNKQNVLLGARLQYQKIMSRLGFSSSS</sequence>
<keyword evidence="2" id="KW-1185">Reference proteome</keyword>
<dbReference type="Proteomes" id="UP001055072">
    <property type="component" value="Unassembled WGS sequence"/>
</dbReference>
<gene>
    <name evidence="1" type="ORF">BDY19DRAFT_989547</name>
</gene>
<protein>
    <submittedName>
        <fullName evidence="1">Uncharacterized protein</fullName>
    </submittedName>
</protein>
<proteinExistence type="predicted"/>
<reference evidence="1" key="1">
    <citation type="journal article" date="2021" name="Environ. Microbiol.">
        <title>Gene family expansions and transcriptome signatures uncover fungal adaptations to wood decay.</title>
        <authorList>
            <person name="Hage H."/>
            <person name="Miyauchi S."/>
            <person name="Viragh M."/>
            <person name="Drula E."/>
            <person name="Min B."/>
            <person name="Chaduli D."/>
            <person name="Navarro D."/>
            <person name="Favel A."/>
            <person name="Norest M."/>
            <person name="Lesage-Meessen L."/>
            <person name="Balint B."/>
            <person name="Merenyi Z."/>
            <person name="de Eugenio L."/>
            <person name="Morin E."/>
            <person name="Martinez A.T."/>
            <person name="Baldrian P."/>
            <person name="Stursova M."/>
            <person name="Martinez M.J."/>
            <person name="Novotny C."/>
            <person name="Magnuson J.K."/>
            <person name="Spatafora J.W."/>
            <person name="Maurice S."/>
            <person name="Pangilinan J."/>
            <person name="Andreopoulos W."/>
            <person name="LaButti K."/>
            <person name="Hundley H."/>
            <person name="Na H."/>
            <person name="Kuo A."/>
            <person name="Barry K."/>
            <person name="Lipzen A."/>
            <person name="Henrissat B."/>
            <person name="Riley R."/>
            <person name="Ahrendt S."/>
            <person name="Nagy L.G."/>
            <person name="Grigoriev I.V."/>
            <person name="Martin F."/>
            <person name="Rosso M.N."/>
        </authorList>
    </citation>
    <scope>NUCLEOTIDE SEQUENCE</scope>
    <source>
        <strain evidence="1">CBS 384.51</strain>
    </source>
</reference>
<name>A0ACB8UJZ4_9APHY</name>
<organism evidence="1 2">
    <name type="scientific">Irpex rosettiformis</name>
    <dbReference type="NCBI Taxonomy" id="378272"/>
    <lineage>
        <taxon>Eukaryota</taxon>
        <taxon>Fungi</taxon>
        <taxon>Dikarya</taxon>
        <taxon>Basidiomycota</taxon>
        <taxon>Agaricomycotina</taxon>
        <taxon>Agaricomycetes</taxon>
        <taxon>Polyporales</taxon>
        <taxon>Irpicaceae</taxon>
        <taxon>Irpex</taxon>
    </lineage>
</organism>
<evidence type="ECO:0000313" key="1">
    <source>
        <dbReference type="EMBL" id="KAI0094030.1"/>
    </source>
</evidence>
<dbReference type="EMBL" id="MU274901">
    <property type="protein sequence ID" value="KAI0094030.1"/>
    <property type="molecule type" value="Genomic_DNA"/>
</dbReference>
<comment type="caution">
    <text evidence="1">The sequence shown here is derived from an EMBL/GenBank/DDBJ whole genome shotgun (WGS) entry which is preliminary data.</text>
</comment>